<sequence length="167" mass="17415">MPRPLCLLAVLVCLVMPASLTAQTQVPFAGLEVDRDDPVEIVAAALDVDQQSGRAIFTGEVLVAQGAMRLAADRLRVDYAEGGEGARSRISSMNASGNVILTTPEEVAEGAEAVYDLDSGQVTISGDVLLLQGGNVLAGDRLVIDLATGTGRMEGQVRTLLQPGRTP</sequence>
<dbReference type="Gene3D" id="2.60.450.10">
    <property type="entry name" value="Lipopolysaccharide (LPS) transport protein A like domain"/>
    <property type="match status" value="1"/>
</dbReference>
<comment type="caution">
    <text evidence="4">The sequence shown here is derived from an EMBL/GenBank/DDBJ whole genome shotgun (WGS) entry which is preliminary data.</text>
</comment>
<protein>
    <recommendedName>
        <fullName evidence="3">Organic solvent tolerance-like N-terminal domain-containing protein</fullName>
    </recommendedName>
</protein>
<dbReference type="GO" id="GO:0017089">
    <property type="term" value="F:glycolipid transfer activity"/>
    <property type="evidence" value="ECO:0007669"/>
    <property type="project" value="TreeGrafter"/>
</dbReference>
<dbReference type="GO" id="GO:0009279">
    <property type="term" value="C:cell outer membrane"/>
    <property type="evidence" value="ECO:0007669"/>
    <property type="project" value="TreeGrafter"/>
</dbReference>
<dbReference type="PANTHER" id="PTHR36504">
    <property type="entry name" value="LIPOPOLYSACCHARIDE EXPORT SYSTEM PROTEIN LPTA"/>
    <property type="match status" value="1"/>
</dbReference>
<dbReference type="Pfam" id="PF03968">
    <property type="entry name" value="LptD_N"/>
    <property type="match status" value="1"/>
</dbReference>
<organism evidence="4 5">
    <name type="scientific">Rhodobaculum claviforme</name>
    <dbReference type="NCBI Taxonomy" id="1549854"/>
    <lineage>
        <taxon>Bacteria</taxon>
        <taxon>Pseudomonadati</taxon>
        <taxon>Pseudomonadota</taxon>
        <taxon>Alphaproteobacteria</taxon>
        <taxon>Rhodobacterales</taxon>
        <taxon>Paracoccaceae</taxon>
        <taxon>Rhodobaculum</taxon>
    </lineage>
</organism>
<proteinExistence type="predicted"/>
<evidence type="ECO:0000259" key="3">
    <source>
        <dbReference type="Pfam" id="PF03968"/>
    </source>
</evidence>
<gene>
    <name evidence="4" type="ORF">CCR87_15790</name>
</gene>
<dbReference type="GO" id="GO:0030288">
    <property type="term" value="C:outer membrane-bounded periplasmic space"/>
    <property type="evidence" value="ECO:0007669"/>
    <property type="project" value="TreeGrafter"/>
</dbReference>
<feature type="signal peptide" evidence="2">
    <location>
        <begin position="1"/>
        <end position="22"/>
    </location>
</feature>
<accession>A0A934TMU0</accession>
<reference evidence="4" key="2">
    <citation type="journal article" date="2020" name="Microorganisms">
        <title>Osmotic Adaptation and Compatible Solute Biosynthesis of Phototrophic Bacteria as Revealed from Genome Analyses.</title>
        <authorList>
            <person name="Imhoff J.F."/>
            <person name="Rahn T."/>
            <person name="Kunzel S."/>
            <person name="Keller A."/>
            <person name="Neulinger S.C."/>
        </authorList>
    </citation>
    <scope>NUCLEOTIDE SEQUENCE</scope>
    <source>
        <strain evidence="4">LMG 28126</strain>
    </source>
</reference>
<keyword evidence="1 2" id="KW-0732">Signal</keyword>
<evidence type="ECO:0000256" key="1">
    <source>
        <dbReference type="ARBA" id="ARBA00022729"/>
    </source>
</evidence>
<dbReference type="InterPro" id="IPR005653">
    <property type="entry name" value="OstA-like_N"/>
</dbReference>
<dbReference type="EMBL" id="NHSD01000324">
    <property type="protein sequence ID" value="MBK5928777.1"/>
    <property type="molecule type" value="Genomic_DNA"/>
</dbReference>
<reference evidence="4" key="1">
    <citation type="submission" date="2017-05" db="EMBL/GenBank/DDBJ databases">
        <authorList>
            <person name="Imhoff J.F."/>
            <person name="Rahn T."/>
            <person name="Kuenzel S."/>
            <person name="Neulinger S.C."/>
        </authorList>
    </citation>
    <scope>NUCLEOTIDE SEQUENCE</scope>
    <source>
        <strain evidence="4">LMG 28126</strain>
    </source>
</reference>
<dbReference type="Proteomes" id="UP000706333">
    <property type="component" value="Unassembled WGS sequence"/>
</dbReference>
<dbReference type="InterPro" id="IPR052037">
    <property type="entry name" value="LPS_export_LptA"/>
</dbReference>
<feature type="domain" description="Organic solvent tolerance-like N-terminal" evidence="3">
    <location>
        <begin position="40"/>
        <end position="149"/>
    </location>
</feature>
<dbReference type="PANTHER" id="PTHR36504:SF1">
    <property type="entry name" value="LIPOPOLYSACCHARIDE EXPORT SYSTEM PROTEIN LPTA"/>
    <property type="match status" value="1"/>
</dbReference>
<dbReference type="AlphaFoldDB" id="A0A934TMU0"/>
<evidence type="ECO:0000313" key="4">
    <source>
        <dbReference type="EMBL" id="MBK5928777.1"/>
    </source>
</evidence>
<evidence type="ECO:0000313" key="5">
    <source>
        <dbReference type="Proteomes" id="UP000706333"/>
    </source>
</evidence>
<keyword evidence="5" id="KW-1185">Reference proteome</keyword>
<name>A0A934TMU0_9RHOB</name>
<evidence type="ECO:0000256" key="2">
    <source>
        <dbReference type="SAM" id="SignalP"/>
    </source>
</evidence>
<dbReference type="GO" id="GO:0015920">
    <property type="term" value="P:lipopolysaccharide transport"/>
    <property type="evidence" value="ECO:0007669"/>
    <property type="project" value="TreeGrafter"/>
</dbReference>
<feature type="chain" id="PRO_5037782937" description="Organic solvent tolerance-like N-terminal domain-containing protein" evidence="2">
    <location>
        <begin position="23"/>
        <end position="167"/>
    </location>
</feature>
<dbReference type="RefSeq" id="WP_201158540.1">
    <property type="nucleotide sequence ID" value="NZ_NHSD01000324.1"/>
</dbReference>